<evidence type="ECO:0000256" key="5">
    <source>
        <dbReference type="ARBA" id="ARBA00023012"/>
    </source>
</evidence>
<dbReference type="InterPro" id="IPR050482">
    <property type="entry name" value="Sensor_HK_TwoCompSys"/>
</dbReference>
<dbReference type="Proteomes" id="UP000240739">
    <property type="component" value="Unassembled WGS sequence"/>
</dbReference>
<evidence type="ECO:0000313" key="9">
    <source>
        <dbReference type="Proteomes" id="UP000240739"/>
    </source>
</evidence>
<proteinExistence type="predicted"/>
<dbReference type="PANTHER" id="PTHR24421">
    <property type="entry name" value="NITRATE/NITRITE SENSOR PROTEIN NARX-RELATED"/>
    <property type="match status" value="1"/>
</dbReference>
<evidence type="ECO:0000313" key="8">
    <source>
        <dbReference type="EMBL" id="PTL58968.1"/>
    </source>
</evidence>
<gene>
    <name evidence="8" type="ORF">C7Y72_04545</name>
</gene>
<dbReference type="InterPro" id="IPR036890">
    <property type="entry name" value="HATPase_C_sf"/>
</dbReference>
<dbReference type="Gene3D" id="3.30.565.10">
    <property type="entry name" value="Histidine kinase-like ATPase, C-terminal domain"/>
    <property type="match status" value="1"/>
</dbReference>
<dbReference type="Pfam" id="PF02518">
    <property type="entry name" value="HATPase_c"/>
    <property type="match status" value="1"/>
</dbReference>
<dbReference type="EMBL" id="PYYB01000001">
    <property type="protein sequence ID" value="PTL58968.1"/>
    <property type="molecule type" value="Genomic_DNA"/>
</dbReference>
<feature type="transmembrane region" description="Helical" evidence="6">
    <location>
        <begin position="162"/>
        <end position="187"/>
    </location>
</feature>
<name>A0A2T4UIB9_9ACTN</name>
<keyword evidence="3" id="KW-0808">Transferase</keyword>
<feature type="transmembrane region" description="Helical" evidence="6">
    <location>
        <begin position="295"/>
        <end position="315"/>
    </location>
</feature>
<feature type="transmembrane region" description="Helical" evidence="6">
    <location>
        <begin position="35"/>
        <end position="53"/>
    </location>
</feature>
<dbReference type="CDD" id="cd16917">
    <property type="entry name" value="HATPase_UhpB-NarQ-NarX-like"/>
    <property type="match status" value="1"/>
</dbReference>
<dbReference type="InterPro" id="IPR003594">
    <property type="entry name" value="HATPase_dom"/>
</dbReference>
<dbReference type="RefSeq" id="WP_107567404.1">
    <property type="nucleotide sequence ID" value="NZ_PYYB01000001.1"/>
</dbReference>
<keyword evidence="9" id="KW-1185">Reference proteome</keyword>
<feature type="transmembrane region" description="Helical" evidence="6">
    <location>
        <begin position="423"/>
        <end position="447"/>
    </location>
</feature>
<dbReference type="InterPro" id="IPR004358">
    <property type="entry name" value="Sig_transdc_His_kin-like_C"/>
</dbReference>
<feature type="transmembrane region" description="Helical" evidence="6">
    <location>
        <begin position="350"/>
        <end position="369"/>
    </location>
</feature>
<evidence type="ECO:0000256" key="6">
    <source>
        <dbReference type="SAM" id="Phobius"/>
    </source>
</evidence>
<organism evidence="8 9">
    <name type="scientific">Paraconexibacter algicola</name>
    <dbReference type="NCBI Taxonomy" id="2133960"/>
    <lineage>
        <taxon>Bacteria</taxon>
        <taxon>Bacillati</taxon>
        <taxon>Actinomycetota</taxon>
        <taxon>Thermoleophilia</taxon>
        <taxon>Solirubrobacterales</taxon>
        <taxon>Paraconexibacteraceae</taxon>
        <taxon>Paraconexibacter</taxon>
    </lineage>
</organism>
<evidence type="ECO:0000256" key="2">
    <source>
        <dbReference type="ARBA" id="ARBA00012438"/>
    </source>
</evidence>
<protein>
    <recommendedName>
        <fullName evidence="2">histidine kinase</fullName>
        <ecNumber evidence="2">2.7.13.3</ecNumber>
    </recommendedName>
</protein>
<keyword evidence="5" id="KW-0902">Two-component regulatory system</keyword>
<reference evidence="8 9" key="1">
    <citation type="submission" date="2018-03" db="EMBL/GenBank/DDBJ databases">
        <title>Aquarubrobacter algicola gen. nov., sp. nov., a novel actinobacterium isolated from shallow eutrophic lake during the end of cyanobacterial harmful algal blooms.</title>
        <authorList>
            <person name="Chun S.J."/>
        </authorList>
    </citation>
    <scope>NUCLEOTIDE SEQUENCE [LARGE SCALE GENOMIC DNA]</scope>
    <source>
        <strain evidence="8 9">Seoho-28</strain>
    </source>
</reference>
<dbReference type="AlphaFoldDB" id="A0A2T4UIB9"/>
<accession>A0A2T4UIB9</accession>
<comment type="catalytic activity">
    <reaction evidence="1">
        <text>ATP + protein L-histidine = ADP + protein N-phospho-L-histidine.</text>
        <dbReference type="EC" id="2.7.13.3"/>
    </reaction>
</comment>
<dbReference type="PANTHER" id="PTHR24421:SF58">
    <property type="entry name" value="SIGNAL TRANSDUCTION HISTIDINE-PROTEIN KINASE_PHOSPHATASE UHPB"/>
    <property type="match status" value="1"/>
</dbReference>
<dbReference type="GO" id="GO:0004673">
    <property type="term" value="F:protein histidine kinase activity"/>
    <property type="evidence" value="ECO:0007669"/>
    <property type="project" value="UniProtKB-EC"/>
</dbReference>
<dbReference type="OrthoDB" id="5243952at2"/>
<comment type="caution">
    <text evidence="8">The sequence shown here is derived from an EMBL/GenBank/DDBJ whole genome shotgun (WGS) entry which is preliminary data.</text>
</comment>
<keyword evidence="6" id="KW-0812">Transmembrane</keyword>
<feature type="transmembrane region" description="Helical" evidence="6">
    <location>
        <begin position="59"/>
        <end position="78"/>
    </location>
</feature>
<dbReference type="GO" id="GO:0000160">
    <property type="term" value="P:phosphorelay signal transduction system"/>
    <property type="evidence" value="ECO:0007669"/>
    <property type="project" value="UniProtKB-KW"/>
</dbReference>
<keyword evidence="6" id="KW-0472">Membrane</keyword>
<evidence type="ECO:0000256" key="1">
    <source>
        <dbReference type="ARBA" id="ARBA00000085"/>
    </source>
</evidence>
<feature type="transmembrane region" description="Helical" evidence="6">
    <location>
        <begin position="90"/>
        <end position="106"/>
    </location>
</feature>
<feature type="transmembrane region" description="Helical" evidence="6">
    <location>
        <begin position="398"/>
        <end position="417"/>
    </location>
</feature>
<keyword evidence="6" id="KW-1133">Transmembrane helix</keyword>
<dbReference type="PROSITE" id="PS50109">
    <property type="entry name" value="HIS_KIN"/>
    <property type="match status" value="1"/>
</dbReference>
<dbReference type="SUPFAM" id="SSF55874">
    <property type="entry name" value="ATPase domain of HSP90 chaperone/DNA topoisomerase II/histidine kinase"/>
    <property type="match status" value="1"/>
</dbReference>
<evidence type="ECO:0000256" key="4">
    <source>
        <dbReference type="ARBA" id="ARBA00022777"/>
    </source>
</evidence>
<sequence>MSDRRRIDILDRAGLAVRAPDEDPDIAVRVISLRFLMVVRIVGLAVTIAAGALGDPQAAYWVVAAVALAAQLASARVAFSARWERTSEHLVPLLGLSLVSGLVLTSGGAASPAAHVAIAFPAIGAFILGRVRVLASCAVVFVALAVPVLPDVLAGEPGAGRTAVGLLCGLGFAAAVAVAIAAGRTILGERLADLYRERRLLLVDELATAATERRRISAELGAGPLQLLLAAKQDLEELAEPGGDEAAARTRSAATLHDAARLLRATIVALREPRAGADPPEDAAPMSDPQIAGRLLAIVQLVAVPTFGAATIVGAADGGELGPAIALVGLVAVVQLTVLAVAFGPHWDRLPQTAVAVACTLAVATATALSGGAQSPVLIPAAVLPMSFLLLGPGTVQAPVAGALVVGLAATILPDVAQGEPGAGVAMAVTAMALVWTGLAAFVGTLGRQRLEQRTARLETARRTLLRDSVAVQERERGAVARALHDDVLQLVLAAAQETAEPDPDAPARALAHTTAAVAALREGADALHPSALEHGGLAPALRDIAARAARLGGPTPRVRVADGVAARHHELVVGVARELLTNVAKHASATGATVEVTPDGPAVALVVTDDGCGMPPARPQRALESGHVGLASCREQVEAAGGTVELRSAPGEGTTVRVWLP</sequence>
<dbReference type="EC" id="2.7.13.3" evidence="2"/>
<feature type="transmembrane region" description="Helical" evidence="6">
    <location>
        <begin position="321"/>
        <end position="343"/>
    </location>
</feature>
<dbReference type="InterPro" id="IPR005467">
    <property type="entry name" value="His_kinase_dom"/>
</dbReference>
<dbReference type="SMART" id="SM00387">
    <property type="entry name" value="HATPase_c"/>
    <property type="match status" value="1"/>
</dbReference>
<feature type="domain" description="Histidine kinase" evidence="7">
    <location>
        <begin position="576"/>
        <end position="662"/>
    </location>
</feature>
<dbReference type="PRINTS" id="PR00344">
    <property type="entry name" value="BCTRLSENSOR"/>
</dbReference>
<evidence type="ECO:0000259" key="7">
    <source>
        <dbReference type="PROSITE" id="PS50109"/>
    </source>
</evidence>
<evidence type="ECO:0000256" key="3">
    <source>
        <dbReference type="ARBA" id="ARBA00022679"/>
    </source>
</evidence>
<feature type="transmembrane region" description="Helical" evidence="6">
    <location>
        <begin position="133"/>
        <end position="150"/>
    </location>
</feature>
<keyword evidence="4" id="KW-0418">Kinase</keyword>